<evidence type="ECO:0000256" key="2">
    <source>
        <dbReference type="PROSITE-ProRule" id="PRU00110"/>
    </source>
</evidence>
<gene>
    <name evidence="5" type="ORF">WH50_19395</name>
</gene>
<dbReference type="InterPro" id="IPR036641">
    <property type="entry name" value="HPT_dom_sf"/>
</dbReference>
<dbReference type="EMBL" id="LAPT01000101">
    <property type="protein sequence ID" value="PXF29702.1"/>
    <property type="molecule type" value="Genomic_DNA"/>
</dbReference>
<comment type="caution">
    <text evidence="5">The sequence shown here is derived from an EMBL/GenBank/DDBJ whole genome shotgun (WGS) entry which is preliminary data.</text>
</comment>
<keyword evidence="2" id="KW-0597">Phosphoprotein</keyword>
<dbReference type="Proteomes" id="UP000248090">
    <property type="component" value="Unassembled WGS sequence"/>
</dbReference>
<keyword evidence="6" id="KW-1185">Reference proteome</keyword>
<dbReference type="InterPro" id="IPR051315">
    <property type="entry name" value="Bact_Chemotaxis_CheA"/>
</dbReference>
<evidence type="ECO:0000256" key="1">
    <source>
        <dbReference type="ARBA" id="ARBA00023012"/>
    </source>
</evidence>
<dbReference type="PANTHER" id="PTHR43395">
    <property type="entry name" value="SENSOR HISTIDINE KINASE CHEA"/>
    <property type="match status" value="1"/>
</dbReference>
<proteinExistence type="predicted"/>
<protein>
    <recommendedName>
        <fullName evidence="4">HPt domain-containing protein</fullName>
    </recommendedName>
</protein>
<sequence length="192" mass="20897">MNLDLSQFVPAFLEESMEGLDLIESSLLHLDEGDSDALNAIFRAAHSIKGGAGTFGFADVVGLTHLVETLLDELRSHERVLEQPLVDLLLQSTDCIRVMLSKGKEAGAEEYARQDQISQQLLAVLSSWAHASEDAAANTSPPADSASDRPRQPERQGWHIDFLPKPELLQSGNDPVYLINALCSGSMISDTQ</sequence>
<name>A0ABX5LU10_9GAMM</name>
<accession>A0ABX5LU10</accession>
<dbReference type="CDD" id="cd00088">
    <property type="entry name" value="HPT"/>
    <property type="match status" value="1"/>
</dbReference>
<evidence type="ECO:0000313" key="5">
    <source>
        <dbReference type="EMBL" id="PXF29702.1"/>
    </source>
</evidence>
<keyword evidence="1" id="KW-0902">Two-component regulatory system</keyword>
<dbReference type="RefSeq" id="WP_110188969.1">
    <property type="nucleotide sequence ID" value="NZ_CP177354.1"/>
</dbReference>
<dbReference type="InterPro" id="IPR008207">
    <property type="entry name" value="Sig_transdc_His_kin_Hpt_dom"/>
</dbReference>
<evidence type="ECO:0000313" key="6">
    <source>
        <dbReference type="Proteomes" id="UP000248090"/>
    </source>
</evidence>
<dbReference type="PROSITE" id="PS50894">
    <property type="entry name" value="HPT"/>
    <property type="match status" value="1"/>
</dbReference>
<dbReference type="SMART" id="SM00073">
    <property type="entry name" value="HPT"/>
    <property type="match status" value="1"/>
</dbReference>
<feature type="region of interest" description="Disordered" evidence="3">
    <location>
        <begin position="133"/>
        <end position="154"/>
    </location>
</feature>
<dbReference type="SUPFAM" id="SSF47226">
    <property type="entry name" value="Histidine-containing phosphotransfer domain, HPT domain"/>
    <property type="match status" value="1"/>
</dbReference>
<organism evidence="5 6">
    <name type="scientific">Pokkaliibacter plantistimulans</name>
    <dbReference type="NCBI Taxonomy" id="1635171"/>
    <lineage>
        <taxon>Bacteria</taxon>
        <taxon>Pseudomonadati</taxon>
        <taxon>Pseudomonadota</taxon>
        <taxon>Gammaproteobacteria</taxon>
        <taxon>Oceanospirillales</taxon>
        <taxon>Balneatrichaceae</taxon>
        <taxon>Pokkaliibacter</taxon>
    </lineage>
</organism>
<evidence type="ECO:0000256" key="3">
    <source>
        <dbReference type="SAM" id="MobiDB-lite"/>
    </source>
</evidence>
<feature type="domain" description="HPt" evidence="4">
    <location>
        <begin position="1"/>
        <end position="103"/>
    </location>
</feature>
<dbReference type="Gene3D" id="1.20.120.160">
    <property type="entry name" value="HPT domain"/>
    <property type="match status" value="1"/>
</dbReference>
<evidence type="ECO:0000259" key="4">
    <source>
        <dbReference type="PROSITE" id="PS50894"/>
    </source>
</evidence>
<dbReference type="Pfam" id="PF01627">
    <property type="entry name" value="Hpt"/>
    <property type="match status" value="1"/>
</dbReference>
<dbReference type="PANTHER" id="PTHR43395:SF10">
    <property type="entry name" value="CHEMOTAXIS PROTEIN CHEA"/>
    <property type="match status" value="1"/>
</dbReference>
<feature type="modified residue" description="Phosphohistidine" evidence="2">
    <location>
        <position position="46"/>
    </location>
</feature>
<reference evidence="5 6" key="1">
    <citation type="submission" date="2015-03" db="EMBL/GenBank/DDBJ databases">
        <authorList>
            <person name="Krishnan R."/>
            <person name="Midha S."/>
            <person name="Patil P.B."/>
            <person name="Rameshkumar N."/>
        </authorList>
    </citation>
    <scope>NUCLEOTIDE SEQUENCE [LARGE SCALE GENOMIC DNA]</scope>
    <source>
        <strain evidence="5 6">L1E11</strain>
    </source>
</reference>